<evidence type="ECO:0000313" key="4">
    <source>
        <dbReference type="Proteomes" id="UP000215914"/>
    </source>
</evidence>
<gene>
    <name evidence="3" type="ORF">HannXRQ_Chr03g0067911</name>
    <name evidence="2" type="ORF">HanXRQr2_Chr03g0104251</name>
</gene>
<reference evidence="3" key="2">
    <citation type="submission" date="2017-02" db="EMBL/GenBank/DDBJ databases">
        <title>Sunflower complete genome.</title>
        <authorList>
            <person name="Langlade N."/>
            <person name="Munos S."/>
        </authorList>
    </citation>
    <scope>NUCLEOTIDE SEQUENCE [LARGE SCALE GENOMIC DNA]</scope>
    <source>
        <tissue evidence="3">Leaves</tissue>
    </source>
</reference>
<accession>A0A251V624</accession>
<organism evidence="3 4">
    <name type="scientific">Helianthus annuus</name>
    <name type="common">Common sunflower</name>
    <dbReference type="NCBI Taxonomy" id="4232"/>
    <lineage>
        <taxon>Eukaryota</taxon>
        <taxon>Viridiplantae</taxon>
        <taxon>Streptophyta</taxon>
        <taxon>Embryophyta</taxon>
        <taxon>Tracheophyta</taxon>
        <taxon>Spermatophyta</taxon>
        <taxon>Magnoliopsida</taxon>
        <taxon>eudicotyledons</taxon>
        <taxon>Gunneridae</taxon>
        <taxon>Pentapetalae</taxon>
        <taxon>asterids</taxon>
        <taxon>campanulids</taxon>
        <taxon>Asterales</taxon>
        <taxon>Asteraceae</taxon>
        <taxon>Asteroideae</taxon>
        <taxon>Heliantheae alliance</taxon>
        <taxon>Heliantheae</taxon>
        <taxon>Helianthus</taxon>
    </lineage>
</organism>
<protein>
    <submittedName>
        <fullName evidence="3">Uncharacterized protein</fullName>
    </submittedName>
</protein>
<dbReference type="EMBL" id="MNCJ02000318">
    <property type="protein sequence ID" value="KAF5813903.1"/>
    <property type="molecule type" value="Genomic_DNA"/>
</dbReference>
<reference evidence="2 4" key="1">
    <citation type="journal article" date="2017" name="Nature">
        <title>The sunflower genome provides insights into oil metabolism, flowering and Asterid evolution.</title>
        <authorList>
            <person name="Badouin H."/>
            <person name="Gouzy J."/>
            <person name="Grassa C.J."/>
            <person name="Murat F."/>
            <person name="Staton S.E."/>
            <person name="Cottret L."/>
            <person name="Lelandais-Briere C."/>
            <person name="Owens G.L."/>
            <person name="Carrere S."/>
            <person name="Mayjonade B."/>
            <person name="Legrand L."/>
            <person name="Gill N."/>
            <person name="Kane N.C."/>
            <person name="Bowers J.E."/>
            <person name="Hubner S."/>
            <person name="Bellec A."/>
            <person name="Berard A."/>
            <person name="Berges H."/>
            <person name="Blanchet N."/>
            <person name="Boniface M.C."/>
            <person name="Brunel D."/>
            <person name="Catrice O."/>
            <person name="Chaidir N."/>
            <person name="Claudel C."/>
            <person name="Donnadieu C."/>
            <person name="Faraut T."/>
            <person name="Fievet G."/>
            <person name="Helmstetter N."/>
            <person name="King M."/>
            <person name="Knapp S.J."/>
            <person name="Lai Z."/>
            <person name="Le Paslier M.C."/>
            <person name="Lippi Y."/>
            <person name="Lorenzon L."/>
            <person name="Mandel J.R."/>
            <person name="Marage G."/>
            <person name="Marchand G."/>
            <person name="Marquand E."/>
            <person name="Bret-Mestries E."/>
            <person name="Morien E."/>
            <person name="Nambeesan S."/>
            <person name="Nguyen T."/>
            <person name="Pegot-Espagnet P."/>
            <person name="Pouilly N."/>
            <person name="Raftis F."/>
            <person name="Sallet E."/>
            <person name="Schiex T."/>
            <person name="Thomas J."/>
            <person name="Vandecasteele C."/>
            <person name="Vares D."/>
            <person name="Vear F."/>
            <person name="Vautrin S."/>
            <person name="Crespi M."/>
            <person name="Mangin B."/>
            <person name="Burke J.M."/>
            <person name="Salse J."/>
            <person name="Munos S."/>
            <person name="Vincourt P."/>
            <person name="Rieseberg L.H."/>
            <person name="Langlade N.B."/>
        </authorList>
    </citation>
    <scope>NUCLEOTIDE SEQUENCE [LARGE SCALE GENOMIC DNA]</scope>
    <source>
        <strain evidence="4">cv. SF193</strain>
        <tissue evidence="2">Leaves</tissue>
    </source>
</reference>
<reference evidence="2" key="3">
    <citation type="submission" date="2020-06" db="EMBL/GenBank/DDBJ databases">
        <title>Helianthus annuus Genome sequencing and assembly Release 2.</title>
        <authorList>
            <person name="Gouzy J."/>
            <person name="Langlade N."/>
            <person name="Munos S."/>
        </authorList>
    </citation>
    <scope>NUCLEOTIDE SEQUENCE</scope>
    <source>
        <tissue evidence="2">Leaves</tissue>
    </source>
</reference>
<feature type="compositionally biased region" description="Low complexity" evidence="1">
    <location>
        <begin position="19"/>
        <end position="31"/>
    </location>
</feature>
<sequence length="70" mass="7687">MDCPLLNFFPPLSSRHRCSSQTNPNTSSSTPFSPPSRHLPPAALSHRRHSPHRPHLPPSTLPLPFSIAAT</sequence>
<keyword evidence="4" id="KW-1185">Reference proteome</keyword>
<evidence type="ECO:0000313" key="2">
    <source>
        <dbReference type="EMBL" id="KAF5813903.1"/>
    </source>
</evidence>
<dbReference type="Gramene" id="mRNA:HanXRQr2_Chr03g0104251">
    <property type="protein sequence ID" value="CDS:HanXRQr2_Chr03g0104251.1"/>
    <property type="gene ID" value="HanXRQr2_Chr03g0104251"/>
</dbReference>
<dbReference type="AlphaFoldDB" id="A0A251V624"/>
<evidence type="ECO:0000313" key="3">
    <source>
        <dbReference type="EMBL" id="OTG30749.1"/>
    </source>
</evidence>
<feature type="compositionally biased region" description="Basic residues" evidence="1">
    <location>
        <begin position="45"/>
        <end position="55"/>
    </location>
</feature>
<name>A0A251V624_HELAN</name>
<dbReference type="EMBL" id="CM007892">
    <property type="protein sequence ID" value="OTG30749.1"/>
    <property type="molecule type" value="Genomic_DNA"/>
</dbReference>
<proteinExistence type="predicted"/>
<dbReference type="Proteomes" id="UP000215914">
    <property type="component" value="Chromosome 3"/>
</dbReference>
<feature type="region of interest" description="Disordered" evidence="1">
    <location>
        <begin position="12"/>
        <end position="70"/>
    </location>
</feature>
<dbReference type="InParanoid" id="A0A251V624"/>
<evidence type="ECO:0000256" key="1">
    <source>
        <dbReference type="SAM" id="MobiDB-lite"/>
    </source>
</evidence>